<name>A0A9W8I2E2_9FUNG</name>
<dbReference type="PANTHER" id="PTHR22974:SF21">
    <property type="entry name" value="DUAL SPECIFICITY PROTEIN KINASE TTK"/>
    <property type="match status" value="1"/>
</dbReference>
<dbReference type="GO" id="GO:0000776">
    <property type="term" value="C:kinetochore"/>
    <property type="evidence" value="ECO:0007669"/>
    <property type="project" value="TreeGrafter"/>
</dbReference>
<evidence type="ECO:0000256" key="1">
    <source>
        <dbReference type="ARBA" id="ARBA00022527"/>
    </source>
</evidence>
<dbReference type="GO" id="GO:0034501">
    <property type="term" value="P:protein localization to kinetochore"/>
    <property type="evidence" value="ECO:0007669"/>
    <property type="project" value="TreeGrafter"/>
</dbReference>
<dbReference type="GO" id="GO:0004674">
    <property type="term" value="F:protein serine/threonine kinase activity"/>
    <property type="evidence" value="ECO:0007669"/>
    <property type="project" value="UniProtKB-KW"/>
</dbReference>
<dbReference type="OrthoDB" id="20524at2759"/>
<dbReference type="EMBL" id="JANBUW010001975">
    <property type="protein sequence ID" value="KAJ2841952.1"/>
    <property type="molecule type" value="Genomic_DNA"/>
</dbReference>
<gene>
    <name evidence="7" type="primary">MPS1</name>
    <name evidence="7" type="ORF">IWW36_006082</name>
</gene>
<evidence type="ECO:0000256" key="5">
    <source>
        <dbReference type="ARBA" id="ARBA00022840"/>
    </source>
</evidence>
<dbReference type="EC" id="2.7.12.1" evidence="7"/>
<dbReference type="FunFam" id="1.10.510.10:FF:000224">
    <property type="entry name" value="serine/threonine-protein kinase mph1 isoform X1"/>
    <property type="match status" value="1"/>
</dbReference>
<sequence length="333" mass="37619">MSAKHEIFAIKRVSFSRADVQAIEGYVNEIILLRKFEGNPHIVQLFDAEINKERGLLHMVMEFGETDLASVLKRSGNQPLGMNTIRLYWEQMLRAVQTIHEERVVHADLKPANYLLVKGSLKLIDFGIAKAIGNDTTNIHRENQIGTVNYMSPEAIKETNADNGKRLMKLGRASDIWSLGIILYQMCYGHTPFSKLALFKKLASIPDPSFVIPYPPYMAGCLQVGTDRDPNNDTNSKYPDGTDKVPVPLDLLRVMRICLQRDPAKRMTIPELLVDPLLCPISLDQALPSAMSQMLTLLKRNPQVLDQWDVSESQNESVLASLVRTLHQQEQNR</sequence>
<dbReference type="InterPro" id="IPR027084">
    <property type="entry name" value="Mps1_cat"/>
</dbReference>
<keyword evidence="5" id="KW-0067">ATP-binding</keyword>
<keyword evidence="8" id="KW-1185">Reference proteome</keyword>
<dbReference type="SMART" id="SM00220">
    <property type="entry name" value="S_TKc"/>
    <property type="match status" value="1"/>
</dbReference>
<dbReference type="PANTHER" id="PTHR22974">
    <property type="entry name" value="MIXED LINEAGE PROTEIN KINASE"/>
    <property type="match status" value="1"/>
</dbReference>
<reference evidence="7" key="1">
    <citation type="submission" date="2022-07" db="EMBL/GenBank/DDBJ databases">
        <title>Phylogenomic reconstructions and comparative analyses of Kickxellomycotina fungi.</title>
        <authorList>
            <person name="Reynolds N.K."/>
            <person name="Stajich J.E."/>
            <person name="Barry K."/>
            <person name="Grigoriev I.V."/>
            <person name="Crous P."/>
            <person name="Smith M.E."/>
        </authorList>
    </citation>
    <scope>NUCLEOTIDE SEQUENCE</scope>
    <source>
        <strain evidence="7">NRRL 1566</strain>
    </source>
</reference>
<protein>
    <submittedName>
        <fullName evidence="7">Dual-specificity kinase, spindle pole body (SPB) duplication and spindle checkpoint function</fullName>
        <ecNumber evidence="7">2.7.12.1</ecNumber>
    </submittedName>
</protein>
<dbReference type="InterPro" id="IPR011009">
    <property type="entry name" value="Kinase-like_dom_sf"/>
</dbReference>
<feature type="domain" description="Protein kinase" evidence="6">
    <location>
        <begin position="1"/>
        <end position="278"/>
    </location>
</feature>
<organism evidence="7 8">
    <name type="scientific">Coemansia brasiliensis</name>
    <dbReference type="NCBI Taxonomy" id="2650707"/>
    <lineage>
        <taxon>Eukaryota</taxon>
        <taxon>Fungi</taxon>
        <taxon>Fungi incertae sedis</taxon>
        <taxon>Zoopagomycota</taxon>
        <taxon>Kickxellomycotina</taxon>
        <taxon>Kickxellomycetes</taxon>
        <taxon>Kickxellales</taxon>
        <taxon>Kickxellaceae</taxon>
        <taxon>Coemansia</taxon>
    </lineage>
</organism>
<comment type="caution">
    <text evidence="7">The sequence shown here is derived from an EMBL/GenBank/DDBJ whole genome shotgun (WGS) entry which is preliminary data.</text>
</comment>
<evidence type="ECO:0000256" key="4">
    <source>
        <dbReference type="ARBA" id="ARBA00022777"/>
    </source>
</evidence>
<evidence type="ECO:0000256" key="3">
    <source>
        <dbReference type="ARBA" id="ARBA00022741"/>
    </source>
</evidence>
<accession>A0A9W8I2E2</accession>
<evidence type="ECO:0000313" key="7">
    <source>
        <dbReference type="EMBL" id="KAJ2841952.1"/>
    </source>
</evidence>
<dbReference type="GO" id="GO:0007094">
    <property type="term" value="P:mitotic spindle assembly checkpoint signaling"/>
    <property type="evidence" value="ECO:0007669"/>
    <property type="project" value="TreeGrafter"/>
</dbReference>
<keyword evidence="2 7" id="KW-0808">Transferase</keyword>
<dbReference type="Proteomes" id="UP001139887">
    <property type="component" value="Unassembled WGS sequence"/>
</dbReference>
<evidence type="ECO:0000259" key="6">
    <source>
        <dbReference type="PROSITE" id="PS50011"/>
    </source>
</evidence>
<evidence type="ECO:0000256" key="2">
    <source>
        <dbReference type="ARBA" id="ARBA00022679"/>
    </source>
</evidence>
<dbReference type="GO" id="GO:0005634">
    <property type="term" value="C:nucleus"/>
    <property type="evidence" value="ECO:0007669"/>
    <property type="project" value="TreeGrafter"/>
</dbReference>
<dbReference type="CDD" id="cd14131">
    <property type="entry name" value="PKc_Mps1"/>
    <property type="match status" value="1"/>
</dbReference>
<keyword evidence="1" id="KW-0723">Serine/threonine-protein kinase</keyword>
<dbReference type="PROSITE" id="PS50011">
    <property type="entry name" value="PROTEIN_KINASE_DOM"/>
    <property type="match status" value="1"/>
</dbReference>
<evidence type="ECO:0000313" key="8">
    <source>
        <dbReference type="Proteomes" id="UP001139887"/>
    </source>
</evidence>
<proteinExistence type="predicted"/>
<dbReference type="Pfam" id="PF00069">
    <property type="entry name" value="Pkinase"/>
    <property type="match status" value="1"/>
</dbReference>
<keyword evidence="4 7" id="KW-0418">Kinase</keyword>
<dbReference type="AlphaFoldDB" id="A0A9W8I2E2"/>
<dbReference type="GO" id="GO:0098813">
    <property type="term" value="P:nuclear chromosome segregation"/>
    <property type="evidence" value="ECO:0007669"/>
    <property type="project" value="UniProtKB-ARBA"/>
</dbReference>
<dbReference type="PROSITE" id="PS00108">
    <property type="entry name" value="PROTEIN_KINASE_ST"/>
    <property type="match status" value="1"/>
</dbReference>
<dbReference type="SUPFAM" id="SSF56112">
    <property type="entry name" value="Protein kinase-like (PK-like)"/>
    <property type="match status" value="1"/>
</dbReference>
<dbReference type="InterPro" id="IPR008271">
    <property type="entry name" value="Ser/Thr_kinase_AS"/>
</dbReference>
<dbReference type="GO" id="GO:0004712">
    <property type="term" value="F:protein serine/threonine/tyrosine kinase activity"/>
    <property type="evidence" value="ECO:0007669"/>
    <property type="project" value="UniProtKB-EC"/>
</dbReference>
<dbReference type="InterPro" id="IPR000719">
    <property type="entry name" value="Prot_kinase_dom"/>
</dbReference>
<dbReference type="Gene3D" id="1.10.510.10">
    <property type="entry name" value="Transferase(Phosphotransferase) domain 1"/>
    <property type="match status" value="1"/>
</dbReference>
<dbReference type="Gene3D" id="3.30.200.20">
    <property type="entry name" value="Phosphorylase Kinase, domain 1"/>
    <property type="match status" value="1"/>
</dbReference>
<keyword evidence="3" id="KW-0547">Nucleotide-binding</keyword>
<dbReference type="GO" id="GO:0005524">
    <property type="term" value="F:ATP binding"/>
    <property type="evidence" value="ECO:0007669"/>
    <property type="project" value="UniProtKB-KW"/>
</dbReference>
<dbReference type="GO" id="GO:0033316">
    <property type="term" value="P:meiotic spindle assembly checkpoint signaling"/>
    <property type="evidence" value="ECO:0007669"/>
    <property type="project" value="TreeGrafter"/>
</dbReference>